<reference evidence="1 2" key="1">
    <citation type="journal article" date="2019" name="Sci. Rep.">
        <title>Orb-weaving spider Araneus ventricosus genome elucidates the spidroin gene catalogue.</title>
        <authorList>
            <person name="Kono N."/>
            <person name="Nakamura H."/>
            <person name="Ohtoshi R."/>
            <person name="Moran D.A.P."/>
            <person name="Shinohara A."/>
            <person name="Yoshida Y."/>
            <person name="Fujiwara M."/>
            <person name="Mori M."/>
            <person name="Tomita M."/>
            <person name="Arakawa K."/>
        </authorList>
    </citation>
    <scope>NUCLEOTIDE SEQUENCE [LARGE SCALE GENOMIC DNA]</scope>
</reference>
<evidence type="ECO:0000313" key="1">
    <source>
        <dbReference type="EMBL" id="GBN58455.1"/>
    </source>
</evidence>
<keyword evidence="2" id="KW-1185">Reference proteome</keyword>
<gene>
    <name evidence="1" type="ORF">AVEN_161350_1</name>
</gene>
<dbReference type="Proteomes" id="UP000499080">
    <property type="component" value="Unassembled WGS sequence"/>
</dbReference>
<name>A0A4Y2Q2R9_ARAVE</name>
<evidence type="ECO:0000313" key="2">
    <source>
        <dbReference type="Proteomes" id="UP000499080"/>
    </source>
</evidence>
<organism evidence="1 2">
    <name type="scientific">Araneus ventricosus</name>
    <name type="common">Orbweaver spider</name>
    <name type="synonym">Epeira ventricosa</name>
    <dbReference type="NCBI Taxonomy" id="182803"/>
    <lineage>
        <taxon>Eukaryota</taxon>
        <taxon>Metazoa</taxon>
        <taxon>Ecdysozoa</taxon>
        <taxon>Arthropoda</taxon>
        <taxon>Chelicerata</taxon>
        <taxon>Arachnida</taxon>
        <taxon>Araneae</taxon>
        <taxon>Araneomorphae</taxon>
        <taxon>Entelegynae</taxon>
        <taxon>Araneoidea</taxon>
        <taxon>Araneidae</taxon>
        <taxon>Araneus</taxon>
    </lineage>
</organism>
<sequence length="138" mass="14693">MFKISTQLSDGLLIDDPRRILHYGVRLFRARLPAAYVTRQQSARCPHTLRHVCTLPHLAVPTSTNRTLPAPVTSTNLRIARALRYVNRLALPAVTSAEYALPAGPASFDSALPAAVPTSTVCTLPASGPTSAPSALPA</sequence>
<protein>
    <submittedName>
        <fullName evidence="1">Uncharacterized protein</fullName>
    </submittedName>
</protein>
<dbReference type="EMBL" id="BGPR01012933">
    <property type="protein sequence ID" value="GBN58455.1"/>
    <property type="molecule type" value="Genomic_DNA"/>
</dbReference>
<proteinExistence type="predicted"/>
<comment type="caution">
    <text evidence="1">The sequence shown here is derived from an EMBL/GenBank/DDBJ whole genome shotgun (WGS) entry which is preliminary data.</text>
</comment>
<dbReference type="AlphaFoldDB" id="A0A4Y2Q2R9"/>
<accession>A0A4Y2Q2R9</accession>